<proteinExistence type="predicted"/>
<accession>A0A2L0F3T3</accession>
<dbReference type="RefSeq" id="WP_104984370.1">
    <property type="nucleotide sequence ID" value="NZ_CP012673.1"/>
</dbReference>
<reference evidence="2 3" key="1">
    <citation type="submission" date="2015-09" db="EMBL/GenBank/DDBJ databases">
        <title>Sorangium comparison.</title>
        <authorList>
            <person name="Zaburannyi N."/>
            <person name="Bunk B."/>
            <person name="Overmann J."/>
            <person name="Mueller R."/>
        </authorList>
    </citation>
    <scope>NUCLEOTIDE SEQUENCE [LARGE SCALE GENOMIC DNA]</scope>
    <source>
        <strain evidence="2 3">So ce26</strain>
    </source>
</reference>
<dbReference type="AlphaFoldDB" id="A0A2L0F3T3"/>
<protein>
    <recommendedName>
        <fullName evidence="1">DUF5615 domain-containing protein</fullName>
    </recommendedName>
</protein>
<evidence type="ECO:0000313" key="2">
    <source>
        <dbReference type="EMBL" id="AUX46109.1"/>
    </source>
</evidence>
<dbReference type="OrthoDB" id="27473at2"/>
<sequence>MRLKVDENLPEEVAELLRQAGHDASTVLEQGLGGRADPDIARVCATEGRALLTLDVDFANVRRYSPSDYQGLIVMRLARQDKPHVLGVVRRLIALLEREPVERRLWIVEEERVRVRE</sequence>
<organism evidence="2 3">
    <name type="scientific">Sorangium cellulosum</name>
    <name type="common">Polyangium cellulosum</name>
    <dbReference type="NCBI Taxonomy" id="56"/>
    <lineage>
        <taxon>Bacteria</taxon>
        <taxon>Pseudomonadati</taxon>
        <taxon>Myxococcota</taxon>
        <taxon>Polyangia</taxon>
        <taxon>Polyangiales</taxon>
        <taxon>Polyangiaceae</taxon>
        <taxon>Sorangium</taxon>
    </lineage>
</organism>
<evidence type="ECO:0000313" key="3">
    <source>
        <dbReference type="Proteomes" id="UP000238348"/>
    </source>
</evidence>
<gene>
    <name evidence="2" type="ORF">SOCE26_076140</name>
</gene>
<feature type="domain" description="DUF5615" evidence="1">
    <location>
        <begin position="1"/>
        <end position="110"/>
    </location>
</feature>
<dbReference type="InterPro" id="IPR041049">
    <property type="entry name" value="DUF5615"/>
</dbReference>
<dbReference type="Pfam" id="PF18480">
    <property type="entry name" value="DUF5615"/>
    <property type="match status" value="1"/>
</dbReference>
<evidence type="ECO:0000259" key="1">
    <source>
        <dbReference type="Pfam" id="PF18480"/>
    </source>
</evidence>
<dbReference type="EMBL" id="CP012673">
    <property type="protein sequence ID" value="AUX46109.1"/>
    <property type="molecule type" value="Genomic_DNA"/>
</dbReference>
<name>A0A2L0F3T3_SORCE</name>
<dbReference type="Proteomes" id="UP000238348">
    <property type="component" value="Chromosome"/>
</dbReference>